<dbReference type="Proteomes" id="UP001549291">
    <property type="component" value="Unassembled WGS sequence"/>
</dbReference>
<dbReference type="EMBL" id="JBEPTQ010000002">
    <property type="protein sequence ID" value="MET4720599.1"/>
    <property type="molecule type" value="Genomic_DNA"/>
</dbReference>
<evidence type="ECO:0000313" key="1">
    <source>
        <dbReference type="EMBL" id="MET4720599.1"/>
    </source>
</evidence>
<comment type="caution">
    <text evidence="1">The sequence shown here is derived from an EMBL/GenBank/DDBJ whole genome shotgun (WGS) entry which is preliminary data.</text>
</comment>
<protein>
    <submittedName>
        <fullName evidence="1">Uncharacterized protein</fullName>
    </submittedName>
</protein>
<reference evidence="1 2" key="1">
    <citation type="submission" date="2024-06" db="EMBL/GenBank/DDBJ databases">
        <title>Genomic Encyclopedia of Type Strains, Phase V (KMG-V): Genome sequencing to study the core and pangenomes of soil and plant-associated prokaryotes.</title>
        <authorList>
            <person name="Whitman W."/>
        </authorList>
    </citation>
    <scope>NUCLEOTIDE SEQUENCE [LARGE SCALE GENOMIC DNA]</scope>
    <source>
        <strain evidence="1 2">USDA 160</strain>
    </source>
</reference>
<proteinExistence type="predicted"/>
<keyword evidence="2" id="KW-1185">Reference proteome</keyword>
<gene>
    <name evidence="1" type="ORF">ABIF63_004705</name>
</gene>
<name>A0ABV2RUH7_BRAJP</name>
<accession>A0ABV2RUH7</accession>
<evidence type="ECO:0000313" key="2">
    <source>
        <dbReference type="Proteomes" id="UP001549291"/>
    </source>
</evidence>
<organism evidence="1 2">
    <name type="scientific">Bradyrhizobium japonicum</name>
    <dbReference type="NCBI Taxonomy" id="375"/>
    <lineage>
        <taxon>Bacteria</taxon>
        <taxon>Pseudomonadati</taxon>
        <taxon>Pseudomonadota</taxon>
        <taxon>Alphaproteobacteria</taxon>
        <taxon>Hyphomicrobiales</taxon>
        <taxon>Nitrobacteraceae</taxon>
        <taxon>Bradyrhizobium</taxon>
    </lineage>
</organism>
<sequence>MPFATWSQTSALREEITTLAPCSAMRSAIASPMPRVDPVMTATFPFMSNKVMFLSQSAF</sequence>